<reference evidence="10 11" key="1">
    <citation type="submission" date="2024-02" db="EMBL/GenBank/DDBJ databases">
        <title>High-quality chromosome-scale genome assembly of Pensacola bahiagrass (Paspalum notatum Flugge var. saurae).</title>
        <authorList>
            <person name="Vega J.M."/>
            <person name="Podio M."/>
            <person name="Orjuela J."/>
            <person name="Siena L.A."/>
            <person name="Pessino S.C."/>
            <person name="Combes M.C."/>
            <person name="Mariac C."/>
            <person name="Albertini E."/>
            <person name="Pupilli F."/>
            <person name="Ortiz J.P.A."/>
            <person name="Leblanc O."/>
        </authorList>
    </citation>
    <scope>NUCLEOTIDE SEQUENCE [LARGE SCALE GENOMIC DNA]</scope>
    <source>
        <strain evidence="10">R1</strain>
        <tissue evidence="10">Leaf</tissue>
    </source>
</reference>
<protein>
    <submittedName>
        <fullName evidence="10">Uncharacterized protein</fullName>
    </submittedName>
</protein>
<evidence type="ECO:0000256" key="7">
    <source>
        <dbReference type="ARBA" id="ARBA00023136"/>
    </source>
</evidence>
<dbReference type="GO" id="GO:0006865">
    <property type="term" value="P:amino acid transport"/>
    <property type="evidence" value="ECO:0007669"/>
    <property type="project" value="UniProtKB-KW"/>
</dbReference>
<evidence type="ECO:0000313" key="10">
    <source>
        <dbReference type="EMBL" id="WVZ79328.1"/>
    </source>
</evidence>
<evidence type="ECO:0000256" key="2">
    <source>
        <dbReference type="ARBA" id="ARBA00009977"/>
    </source>
</evidence>
<organism evidence="10 11">
    <name type="scientific">Paspalum notatum var. saurae</name>
    <dbReference type="NCBI Taxonomy" id="547442"/>
    <lineage>
        <taxon>Eukaryota</taxon>
        <taxon>Viridiplantae</taxon>
        <taxon>Streptophyta</taxon>
        <taxon>Embryophyta</taxon>
        <taxon>Tracheophyta</taxon>
        <taxon>Spermatophyta</taxon>
        <taxon>Magnoliopsida</taxon>
        <taxon>Liliopsida</taxon>
        <taxon>Poales</taxon>
        <taxon>Poaceae</taxon>
        <taxon>PACMAD clade</taxon>
        <taxon>Panicoideae</taxon>
        <taxon>Andropogonodae</taxon>
        <taxon>Paspaleae</taxon>
        <taxon>Paspalinae</taxon>
        <taxon>Paspalum</taxon>
    </lineage>
</organism>
<keyword evidence="4 9" id="KW-0812">Transmembrane</keyword>
<keyword evidence="6 9" id="KW-1133">Transmembrane helix</keyword>
<dbReference type="AlphaFoldDB" id="A0AAQ3TTR0"/>
<evidence type="ECO:0000313" key="11">
    <source>
        <dbReference type="Proteomes" id="UP001341281"/>
    </source>
</evidence>
<evidence type="ECO:0000256" key="4">
    <source>
        <dbReference type="ARBA" id="ARBA00022692"/>
    </source>
</evidence>
<dbReference type="GO" id="GO:0016020">
    <property type="term" value="C:membrane"/>
    <property type="evidence" value="ECO:0007669"/>
    <property type="project" value="UniProtKB-SubCell"/>
</dbReference>
<keyword evidence="3" id="KW-0813">Transport</keyword>
<keyword evidence="5" id="KW-0029">Amino-acid transport</keyword>
<feature type="transmembrane region" description="Helical" evidence="9">
    <location>
        <begin position="37"/>
        <end position="58"/>
    </location>
</feature>
<evidence type="ECO:0000256" key="6">
    <source>
        <dbReference type="ARBA" id="ARBA00022989"/>
    </source>
</evidence>
<dbReference type="Proteomes" id="UP001341281">
    <property type="component" value="Chromosome 06"/>
</dbReference>
<keyword evidence="11" id="KW-1185">Reference proteome</keyword>
<keyword evidence="7 9" id="KW-0472">Membrane</keyword>
<comment type="subcellular location">
    <subcellularLocation>
        <location evidence="1">Membrane</location>
        <topology evidence="1">Single-pass membrane protein</topology>
    </subcellularLocation>
</comment>
<feature type="transmembrane region" description="Helical" evidence="9">
    <location>
        <begin position="128"/>
        <end position="147"/>
    </location>
</feature>
<dbReference type="GO" id="GO:0080143">
    <property type="term" value="P:regulation of amino acid export"/>
    <property type="evidence" value="ECO:0007669"/>
    <property type="project" value="InterPro"/>
</dbReference>
<sequence>MPRLEGGGGAPVALVATSGGGIARPPPPSLWRTPTPYLFLAFAFLMGLIAVALIVLFCTRRKPSRRGAEDDDDEAEKRAAVLAPLDREVPKVVVFMPGDRQAPSSKTQRRQRVREAGKKQGEMRPERSGGVPAGAAELMAGGGGAAAARPGLWRTPTPYLFLGFASMMGLIVVALLVLICTRRKASSSPSRRGAAAAAAEASVRVLVPLDREPKVVVIMAGDALPSFLASAKPLAAFADAAATLGANAGAAAAV</sequence>
<dbReference type="PANTHER" id="PTHR33228:SF49">
    <property type="entry name" value="PROTEIN GLUTAMINE DUMPER 5"/>
    <property type="match status" value="1"/>
</dbReference>
<dbReference type="PANTHER" id="PTHR33228">
    <property type="entry name" value="PROTEIN GLUTAMINE DUMPER 4-RELATED"/>
    <property type="match status" value="1"/>
</dbReference>
<feature type="compositionally biased region" description="Basic and acidic residues" evidence="8">
    <location>
        <begin position="113"/>
        <end position="127"/>
    </location>
</feature>
<evidence type="ECO:0000256" key="9">
    <source>
        <dbReference type="SAM" id="Phobius"/>
    </source>
</evidence>
<dbReference type="EMBL" id="CP144750">
    <property type="protein sequence ID" value="WVZ79328.1"/>
    <property type="molecule type" value="Genomic_DNA"/>
</dbReference>
<evidence type="ECO:0000256" key="8">
    <source>
        <dbReference type="SAM" id="MobiDB-lite"/>
    </source>
</evidence>
<feature type="transmembrane region" description="Helical" evidence="9">
    <location>
        <begin position="159"/>
        <end position="181"/>
    </location>
</feature>
<name>A0AAQ3TTR0_PASNO</name>
<gene>
    <name evidence="10" type="ORF">U9M48_026920</name>
</gene>
<comment type="similarity">
    <text evidence="2">Belongs to the GLUTAMINE DUMPER 1 (TC 9.B.60) family.</text>
</comment>
<evidence type="ECO:0000256" key="3">
    <source>
        <dbReference type="ARBA" id="ARBA00022448"/>
    </source>
</evidence>
<feature type="region of interest" description="Disordered" evidence="8">
    <location>
        <begin position="97"/>
        <end position="133"/>
    </location>
</feature>
<evidence type="ECO:0000256" key="5">
    <source>
        <dbReference type="ARBA" id="ARBA00022970"/>
    </source>
</evidence>
<dbReference type="InterPro" id="IPR040359">
    <property type="entry name" value="GDU"/>
</dbReference>
<evidence type="ECO:0000256" key="1">
    <source>
        <dbReference type="ARBA" id="ARBA00004167"/>
    </source>
</evidence>
<proteinExistence type="inferred from homology"/>
<accession>A0AAQ3TTR0</accession>